<evidence type="ECO:0000313" key="2">
    <source>
        <dbReference type="EMBL" id="KAH7641915.1"/>
    </source>
</evidence>
<organism evidence="2">
    <name type="scientific">Dermatophagoides farinae</name>
    <name type="common">American house dust mite</name>
    <dbReference type="NCBI Taxonomy" id="6954"/>
    <lineage>
        <taxon>Eukaryota</taxon>
        <taxon>Metazoa</taxon>
        <taxon>Ecdysozoa</taxon>
        <taxon>Arthropoda</taxon>
        <taxon>Chelicerata</taxon>
        <taxon>Arachnida</taxon>
        <taxon>Acari</taxon>
        <taxon>Acariformes</taxon>
        <taxon>Sarcoptiformes</taxon>
        <taxon>Astigmata</taxon>
        <taxon>Psoroptidia</taxon>
        <taxon>Analgoidea</taxon>
        <taxon>Pyroglyphidae</taxon>
        <taxon>Dermatophagoidinae</taxon>
        <taxon>Dermatophagoides</taxon>
    </lineage>
</organism>
<dbReference type="Proteomes" id="UP000828236">
    <property type="component" value="Unassembled WGS sequence"/>
</dbReference>
<comment type="caution">
    <text evidence="2">The sequence shown here is derived from an EMBL/GenBank/DDBJ whole genome shotgun (WGS) entry which is preliminary data.</text>
</comment>
<dbReference type="PANTHER" id="PTHR31449">
    <property type="entry name" value="UPF0598 PROTEIN C8ORF82"/>
    <property type="match status" value="1"/>
</dbReference>
<reference evidence="2" key="2">
    <citation type="journal article" date="2021" name="World Allergy Organ. J.">
        <title>Chromosome-level assembly of Dermatophagoides farinae genome and transcriptome reveals two novel allergens Der f 37 and Der f 39.</title>
        <authorList>
            <person name="Chen J."/>
            <person name="Cai Z."/>
            <person name="Fan D."/>
            <person name="Hu J."/>
            <person name="Hou Y."/>
            <person name="He Y."/>
            <person name="Zhang Z."/>
            <person name="Zhao Z."/>
            <person name="Gao P."/>
            <person name="Hu W."/>
            <person name="Sun J."/>
            <person name="Li J."/>
            <person name="Ji K."/>
        </authorList>
    </citation>
    <scope>NUCLEOTIDE SEQUENCE</scope>
    <source>
        <strain evidence="2">JKM2019</strain>
    </source>
</reference>
<accession>A0A9D4P2M4</accession>
<dbReference type="InterPro" id="IPR028108">
    <property type="entry name" value="DUF4505"/>
</dbReference>
<sequence length="245" mass="29027">MILKLSTNINRFKWYDHFLFINSLRHQSNQSSSKLYIQGQNDPERPKIREYFYYIDHNGMLFLDDSRMKNFTSCFKEKQFLNFFFKNIKFNKMGRYEKEFPYISLCGIERNFIRCDDVPIVYTHIVPNTKDSSKNEFNLIIANSDLAFPFNPESLYMLPESINTEKDNDDDDDDDQSILKHGGRIYHEADDRFGSYGLIRSMLAQEIGNLFVLNEQKIPIIFKWNGVEYRLSNRLASIVIGNKDK</sequence>
<evidence type="ECO:0000256" key="1">
    <source>
        <dbReference type="ARBA" id="ARBA00006322"/>
    </source>
</evidence>
<proteinExistence type="inferred from homology"/>
<dbReference type="PANTHER" id="PTHR31449:SF3">
    <property type="entry name" value="UPF0598 PROTEIN C8ORF82"/>
    <property type="match status" value="1"/>
</dbReference>
<reference evidence="2" key="1">
    <citation type="submission" date="2020-06" db="EMBL/GenBank/DDBJ databases">
        <authorList>
            <person name="Ji K."/>
            <person name="Li J."/>
        </authorList>
    </citation>
    <scope>NUCLEOTIDE SEQUENCE</scope>
    <source>
        <strain evidence="2">JKM2019</strain>
        <tissue evidence="2">Whole body</tissue>
    </source>
</reference>
<protein>
    <submittedName>
        <fullName evidence="2">Uncharacterized protein</fullName>
    </submittedName>
</protein>
<name>A0A9D4P2M4_DERFA</name>
<dbReference type="AlphaFoldDB" id="A0A9D4P2M4"/>
<dbReference type="Pfam" id="PF14956">
    <property type="entry name" value="DUF4505"/>
    <property type="match status" value="2"/>
</dbReference>
<gene>
    <name evidence="2" type="ORF">HUG17_4960</name>
</gene>
<dbReference type="EMBL" id="SDOV01000004">
    <property type="protein sequence ID" value="KAH7641915.1"/>
    <property type="molecule type" value="Genomic_DNA"/>
</dbReference>
<dbReference type="OrthoDB" id="10260024at2759"/>
<comment type="similarity">
    <text evidence="1">Belongs to the UPF0598 family.</text>
</comment>